<dbReference type="PANTHER" id="PTHR43528:SF1">
    <property type="entry name" value="ALPHA-KETOGLUTARATE PERMEASE"/>
    <property type="match status" value="1"/>
</dbReference>
<feature type="domain" description="Major facilitator superfamily (MFS) profile" evidence="10">
    <location>
        <begin position="16"/>
        <end position="421"/>
    </location>
</feature>
<dbReference type="InterPro" id="IPR036259">
    <property type="entry name" value="MFS_trans_sf"/>
</dbReference>
<dbReference type="OrthoDB" id="8953821at2"/>
<dbReference type="InterPro" id="IPR011701">
    <property type="entry name" value="MFS"/>
</dbReference>
<accession>A0A376CLI0</accession>
<dbReference type="InterPro" id="IPR020846">
    <property type="entry name" value="MFS_dom"/>
</dbReference>
<sequence>MSTTLTTKKPKTGGGKIFGALVGSAMEVFDWSIYTTFAAFFAVSFFGPGGGDTQAFINSLIVFAVGFIARPVGSLLFGYISDVRGRRISLFLTSLTAMVGTLIIAFAPTHEQVGIGAAIILIVARIVQGLAHGGEQPAAGAYVSERSTPSNRGRMSSLIYVSILIGGLLATLLGAILTGAVSESDMFAWAWRIPFIVGGIGSLIALYFVWRLEETEVFEDVSATTKQRPNLFKEMVRAWRPALQIIGLTLGITIAFQNWAAMSGFHISILDSNPNHVLWTAVVANILAIIALPLWGALSDKIGRKPVLIIGFVGLALTTFPLMQFLDGSWQHMLIAMGASMILLAAPLSILPALMAELVPTSIRTIGVGFAYAIATAIFGGTVPALQAWIGEQWSPQHFGVYVTLTVVVSLVVTFFIPETRGKDLSDEHTTAHQN</sequence>
<feature type="transmembrane region" description="Helical" evidence="9">
    <location>
        <begin position="189"/>
        <end position="210"/>
    </location>
</feature>
<evidence type="ECO:0000256" key="8">
    <source>
        <dbReference type="ARBA" id="ARBA00023136"/>
    </source>
</evidence>
<evidence type="ECO:0000313" key="12">
    <source>
        <dbReference type="Proteomes" id="UP000254467"/>
    </source>
</evidence>
<keyword evidence="3" id="KW-0813">Transport</keyword>
<feature type="transmembrane region" description="Helical" evidence="9">
    <location>
        <begin position="21"/>
        <end position="43"/>
    </location>
</feature>
<keyword evidence="4" id="KW-1003">Cell membrane</keyword>
<gene>
    <name evidence="11" type="primary">kgtP</name>
    <name evidence="11" type="ORF">NCTC11862_01075</name>
</gene>
<evidence type="ECO:0000256" key="2">
    <source>
        <dbReference type="ARBA" id="ARBA00008240"/>
    </source>
</evidence>
<proteinExistence type="inferred from homology"/>
<dbReference type="EMBL" id="UFXQ01000001">
    <property type="protein sequence ID" value="STC69290.1"/>
    <property type="molecule type" value="Genomic_DNA"/>
</dbReference>
<feature type="transmembrane region" description="Helical" evidence="9">
    <location>
        <begin position="155"/>
        <end position="177"/>
    </location>
</feature>
<dbReference type="Pfam" id="PF00083">
    <property type="entry name" value="Sugar_tr"/>
    <property type="match status" value="1"/>
</dbReference>
<comment type="similarity">
    <text evidence="2">Belongs to the major facilitator superfamily. Metabolite:H+ Symporter (MHS) family (TC 2.A.1.6) family.</text>
</comment>
<keyword evidence="5 9" id="KW-0812">Transmembrane</keyword>
<dbReference type="AlphaFoldDB" id="A0A376CLI0"/>
<feature type="transmembrane region" description="Helical" evidence="9">
    <location>
        <begin position="366"/>
        <end position="387"/>
    </location>
</feature>
<reference evidence="11 12" key="1">
    <citation type="submission" date="2018-06" db="EMBL/GenBank/DDBJ databases">
        <authorList>
            <consortium name="Pathogen Informatics"/>
            <person name="Doyle S."/>
        </authorList>
    </citation>
    <scope>NUCLEOTIDE SEQUENCE [LARGE SCALE GENOMIC DNA]</scope>
    <source>
        <strain evidence="11 12">NCTC11862</strain>
    </source>
</reference>
<organism evidence="11 12">
    <name type="scientific">Corynebacterium pilosum</name>
    <dbReference type="NCBI Taxonomy" id="35756"/>
    <lineage>
        <taxon>Bacteria</taxon>
        <taxon>Bacillati</taxon>
        <taxon>Actinomycetota</taxon>
        <taxon>Actinomycetes</taxon>
        <taxon>Mycobacteriales</taxon>
        <taxon>Corynebacteriaceae</taxon>
        <taxon>Corynebacterium</taxon>
    </lineage>
</organism>
<comment type="subcellular location">
    <subcellularLocation>
        <location evidence="1">Cell membrane</location>
        <topology evidence="1">Multi-pass membrane protein</topology>
    </subcellularLocation>
</comment>
<keyword evidence="12" id="KW-1185">Reference proteome</keyword>
<dbReference type="Proteomes" id="UP000254467">
    <property type="component" value="Unassembled WGS sequence"/>
</dbReference>
<feature type="transmembrane region" description="Helical" evidence="9">
    <location>
        <begin position="307"/>
        <end position="326"/>
    </location>
</feature>
<name>A0A376CLI0_9CORY</name>
<dbReference type="PROSITE" id="PS00217">
    <property type="entry name" value="SUGAR_TRANSPORT_2"/>
    <property type="match status" value="1"/>
</dbReference>
<feature type="transmembrane region" description="Helical" evidence="9">
    <location>
        <begin position="55"/>
        <end position="77"/>
    </location>
</feature>
<dbReference type="PROSITE" id="PS50850">
    <property type="entry name" value="MFS"/>
    <property type="match status" value="1"/>
</dbReference>
<dbReference type="RefSeq" id="WP_018582419.1">
    <property type="nucleotide sequence ID" value="NZ_LDYD01000006.1"/>
</dbReference>
<evidence type="ECO:0000256" key="1">
    <source>
        <dbReference type="ARBA" id="ARBA00004651"/>
    </source>
</evidence>
<evidence type="ECO:0000259" key="10">
    <source>
        <dbReference type="PROSITE" id="PS50850"/>
    </source>
</evidence>
<dbReference type="PANTHER" id="PTHR43528">
    <property type="entry name" value="ALPHA-KETOGLUTARATE PERMEASE"/>
    <property type="match status" value="1"/>
</dbReference>
<dbReference type="InterPro" id="IPR005829">
    <property type="entry name" value="Sugar_transporter_CS"/>
</dbReference>
<feature type="transmembrane region" description="Helical" evidence="9">
    <location>
        <begin position="332"/>
        <end position="354"/>
    </location>
</feature>
<evidence type="ECO:0000313" key="11">
    <source>
        <dbReference type="EMBL" id="STC69290.1"/>
    </source>
</evidence>
<dbReference type="STRING" id="35756.GCA_001044155_01217"/>
<dbReference type="SUPFAM" id="SSF103473">
    <property type="entry name" value="MFS general substrate transporter"/>
    <property type="match status" value="1"/>
</dbReference>
<evidence type="ECO:0000256" key="3">
    <source>
        <dbReference type="ARBA" id="ARBA00022448"/>
    </source>
</evidence>
<evidence type="ECO:0000256" key="6">
    <source>
        <dbReference type="ARBA" id="ARBA00022847"/>
    </source>
</evidence>
<keyword evidence="8 9" id="KW-0472">Membrane</keyword>
<dbReference type="InterPro" id="IPR005828">
    <property type="entry name" value="MFS_sugar_transport-like"/>
</dbReference>
<dbReference type="GO" id="GO:0015293">
    <property type="term" value="F:symporter activity"/>
    <property type="evidence" value="ECO:0007669"/>
    <property type="project" value="UniProtKB-KW"/>
</dbReference>
<evidence type="ECO:0000256" key="5">
    <source>
        <dbReference type="ARBA" id="ARBA00022692"/>
    </source>
</evidence>
<feature type="transmembrane region" description="Helical" evidence="9">
    <location>
        <begin position="276"/>
        <end position="295"/>
    </location>
</feature>
<keyword evidence="7 9" id="KW-1133">Transmembrane helix</keyword>
<dbReference type="Pfam" id="PF07690">
    <property type="entry name" value="MFS_1"/>
    <property type="match status" value="1"/>
</dbReference>
<dbReference type="GO" id="GO:0005886">
    <property type="term" value="C:plasma membrane"/>
    <property type="evidence" value="ECO:0007669"/>
    <property type="project" value="UniProtKB-SubCell"/>
</dbReference>
<evidence type="ECO:0000256" key="9">
    <source>
        <dbReference type="SAM" id="Phobius"/>
    </source>
</evidence>
<keyword evidence="6" id="KW-0769">Symport</keyword>
<evidence type="ECO:0000256" key="7">
    <source>
        <dbReference type="ARBA" id="ARBA00022989"/>
    </source>
</evidence>
<feature type="transmembrane region" description="Helical" evidence="9">
    <location>
        <begin position="113"/>
        <end position="134"/>
    </location>
</feature>
<feature type="transmembrane region" description="Helical" evidence="9">
    <location>
        <begin position="89"/>
        <end position="107"/>
    </location>
</feature>
<evidence type="ECO:0000256" key="4">
    <source>
        <dbReference type="ARBA" id="ARBA00022475"/>
    </source>
</evidence>
<feature type="transmembrane region" description="Helical" evidence="9">
    <location>
        <begin position="399"/>
        <end position="417"/>
    </location>
</feature>
<feature type="transmembrane region" description="Helical" evidence="9">
    <location>
        <begin position="238"/>
        <end position="256"/>
    </location>
</feature>
<dbReference type="InterPro" id="IPR051084">
    <property type="entry name" value="H+-coupled_symporters"/>
</dbReference>
<dbReference type="Gene3D" id="1.20.1250.20">
    <property type="entry name" value="MFS general substrate transporter like domains"/>
    <property type="match status" value="1"/>
</dbReference>
<protein>
    <submittedName>
        <fullName evidence="11">Shikimate transport protein ShiA</fullName>
    </submittedName>
</protein>